<dbReference type="EMBL" id="CAJPDT010000060">
    <property type="protein sequence ID" value="CAF9931180.1"/>
    <property type="molecule type" value="Genomic_DNA"/>
</dbReference>
<dbReference type="InterPro" id="IPR020845">
    <property type="entry name" value="AMP-binding_CS"/>
</dbReference>
<keyword evidence="5" id="KW-1185">Reference proteome</keyword>
<keyword evidence="1" id="KW-0547">Nucleotide-binding</keyword>
<organism evidence="4 5">
    <name type="scientific">Imshaugia aleurites</name>
    <dbReference type="NCBI Taxonomy" id="172621"/>
    <lineage>
        <taxon>Eukaryota</taxon>
        <taxon>Fungi</taxon>
        <taxon>Dikarya</taxon>
        <taxon>Ascomycota</taxon>
        <taxon>Pezizomycotina</taxon>
        <taxon>Lecanoromycetes</taxon>
        <taxon>OSLEUM clade</taxon>
        <taxon>Lecanoromycetidae</taxon>
        <taxon>Lecanorales</taxon>
        <taxon>Lecanorineae</taxon>
        <taxon>Parmeliaceae</taxon>
        <taxon>Imshaugia</taxon>
    </lineage>
</organism>
<dbReference type="GO" id="GO:0005524">
    <property type="term" value="F:ATP binding"/>
    <property type="evidence" value="ECO:0007669"/>
    <property type="project" value="UniProtKB-KW"/>
</dbReference>
<dbReference type="Gene3D" id="3.40.50.12780">
    <property type="entry name" value="N-terminal domain of ligase-like"/>
    <property type="match status" value="1"/>
</dbReference>
<dbReference type="InterPro" id="IPR000873">
    <property type="entry name" value="AMP-dep_synth/lig_dom"/>
</dbReference>
<dbReference type="AlphaFoldDB" id="A0A8H3IS24"/>
<dbReference type="InterPro" id="IPR042099">
    <property type="entry name" value="ANL_N_sf"/>
</dbReference>
<comment type="caution">
    <text evidence="4">The sequence shown here is derived from an EMBL/GenBank/DDBJ whole genome shotgun (WGS) entry which is preliminary data.</text>
</comment>
<evidence type="ECO:0000256" key="1">
    <source>
        <dbReference type="ARBA" id="ARBA00022741"/>
    </source>
</evidence>
<sequence>MSAYLDLAKDYRTPPPAGGPYSVTVPDTKQPGRSATYRHWRFRDGILKSLDPNVTNAHQMFENTANRQPSSKCLGARPYNPVTRTFGKYVFMDYATVQKRRANFGVGIKHVVKEAGVLDQKYGVGLWCQNRPEWQITDLACMSQALYTVSLYDTLGPSAIEYIANHASLSCIATSLPHIATLLKLKPRLPSLKVIISLDTLDDGEREGHSKHALLSALASEMDLKIYSMEQVEAIGASFGPPQYNPALPTDIVTINYTSGTTGPPKGVILTHSAAVVAASCALVSCQQGPTDTFISYLPLAHIYARMTEHGALWAGAAIGYFHGDILALVDDMQALRPTAFTSVPRLYNRFGGAIRAATVQQSGVKGVVARHIISTKLANMAAVDSPSATNTHAVYDRVWGRKVAAALGLDRAHDMVSGSAPLDPTLHSFFRAVFGNSFVQGYGLTETYAQGLCQARGDLSVGNCGACAPTLELMLLDVPDMEYLSTDKPQPRGELCIRGGSLFSGYYKNDEETKKAMLPDGWFRTGDICTIDSRGRFQIIDRRKNVLKLAQGEYISPERIENIYLSHLSFLAMAYVHGDSLQTFLVAIFAVQPDMFAPFASKVLGRKIEATDPQAVAAACRDVKIRKAVMKELDKVGRKNSFAGYERVRSCYLMVDPFTIENEILTPTLKLKRPQTAKMYRKLLDELYAEALAEEESGKNVKAKL</sequence>
<keyword evidence="2" id="KW-0067">ATP-binding</keyword>
<dbReference type="GO" id="GO:0005783">
    <property type="term" value="C:endoplasmic reticulum"/>
    <property type="evidence" value="ECO:0007669"/>
    <property type="project" value="TreeGrafter"/>
</dbReference>
<proteinExistence type="predicted"/>
<evidence type="ECO:0000313" key="5">
    <source>
        <dbReference type="Proteomes" id="UP000664534"/>
    </source>
</evidence>
<dbReference type="PROSITE" id="PS00455">
    <property type="entry name" value="AMP_BINDING"/>
    <property type="match status" value="1"/>
</dbReference>
<dbReference type="PANTHER" id="PTHR43272">
    <property type="entry name" value="LONG-CHAIN-FATTY-ACID--COA LIGASE"/>
    <property type="match status" value="1"/>
</dbReference>
<feature type="domain" description="AMP-dependent synthetase/ligase" evidence="3">
    <location>
        <begin position="62"/>
        <end position="508"/>
    </location>
</feature>
<dbReference type="Pfam" id="PF00501">
    <property type="entry name" value="AMP-binding"/>
    <property type="match status" value="1"/>
</dbReference>
<dbReference type="Proteomes" id="UP000664534">
    <property type="component" value="Unassembled WGS sequence"/>
</dbReference>
<dbReference type="SUPFAM" id="SSF56801">
    <property type="entry name" value="Acetyl-CoA synthetase-like"/>
    <property type="match status" value="1"/>
</dbReference>
<dbReference type="OrthoDB" id="1700726at2759"/>
<accession>A0A8H3IS24</accession>
<dbReference type="PANTHER" id="PTHR43272:SF33">
    <property type="entry name" value="AMP-BINDING DOMAIN-CONTAINING PROTEIN-RELATED"/>
    <property type="match status" value="1"/>
</dbReference>
<protein>
    <recommendedName>
        <fullName evidence="3">AMP-dependent synthetase/ligase domain-containing protein</fullName>
    </recommendedName>
</protein>
<dbReference type="GO" id="GO:0016020">
    <property type="term" value="C:membrane"/>
    <property type="evidence" value="ECO:0007669"/>
    <property type="project" value="TreeGrafter"/>
</dbReference>
<reference evidence="4" key="1">
    <citation type="submission" date="2021-03" db="EMBL/GenBank/DDBJ databases">
        <authorList>
            <person name="Tagirdzhanova G."/>
        </authorList>
    </citation>
    <scope>NUCLEOTIDE SEQUENCE</scope>
</reference>
<name>A0A8H3IS24_9LECA</name>
<evidence type="ECO:0000313" key="4">
    <source>
        <dbReference type="EMBL" id="CAF9931180.1"/>
    </source>
</evidence>
<evidence type="ECO:0000256" key="2">
    <source>
        <dbReference type="ARBA" id="ARBA00022840"/>
    </source>
</evidence>
<dbReference type="GO" id="GO:0004467">
    <property type="term" value="F:long-chain fatty acid-CoA ligase activity"/>
    <property type="evidence" value="ECO:0007669"/>
    <property type="project" value="TreeGrafter"/>
</dbReference>
<evidence type="ECO:0000259" key="3">
    <source>
        <dbReference type="Pfam" id="PF00501"/>
    </source>
</evidence>
<gene>
    <name evidence="4" type="ORF">IMSHALPRED_008553</name>
</gene>